<proteinExistence type="predicted"/>
<evidence type="ECO:0000313" key="2">
    <source>
        <dbReference type="Proteomes" id="UP000476055"/>
    </source>
</evidence>
<dbReference type="RefSeq" id="WP_154495218.1">
    <property type="nucleotide sequence ID" value="NZ_VUMU01000002.1"/>
</dbReference>
<dbReference type="EMBL" id="VUMU01000002">
    <property type="protein sequence ID" value="MST57252.1"/>
    <property type="molecule type" value="Genomic_DNA"/>
</dbReference>
<sequence length="71" mass="8250">MSNDKDRLEELDKLECCVANVIHHIILGDFTEDDILSELSTKETLRRAYCLLQNDDKARKLKYQEAENVPV</sequence>
<evidence type="ECO:0000313" key="1">
    <source>
        <dbReference type="EMBL" id="MST57252.1"/>
    </source>
</evidence>
<protein>
    <submittedName>
        <fullName evidence="1">Uncharacterized protein</fullName>
    </submittedName>
</protein>
<dbReference type="AlphaFoldDB" id="A0A6L5YHW4"/>
<reference evidence="1 2" key="1">
    <citation type="submission" date="2019-08" db="EMBL/GenBank/DDBJ databases">
        <title>In-depth cultivation of the pig gut microbiome towards novel bacterial diversity and tailored functional studies.</title>
        <authorList>
            <person name="Wylensek D."/>
            <person name="Hitch T.C.A."/>
            <person name="Clavel T."/>
        </authorList>
    </citation>
    <scope>NUCLEOTIDE SEQUENCE [LARGE SCALE GENOMIC DNA]</scope>
    <source>
        <strain evidence="1 2">WCA3-601-WT-6H</strain>
    </source>
</reference>
<keyword evidence="2" id="KW-1185">Reference proteome</keyword>
<gene>
    <name evidence="1" type="ORF">FYJ59_03155</name>
</gene>
<name>A0A6L5YHW4_9FIRM</name>
<comment type="caution">
    <text evidence="1">The sequence shown here is derived from an EMBL/GenBank/DDBJ whole genome shotgun (WGS) entry which is preliminary data.</text>
</comment>
<organism evidence="1 2">
    <name type="scientific">Waltera intestinalis</name>
    <dbReference type="NCBI Taxonomy" id="2606635"/>
    <lineage>
        <taxon>Bacteria</taxon>
        <taxon>Bacillati</taxon>
        <taxon>Bacillota</taxon>
        <taxon>Clostridia</taxon>
        <taxon>Lachnospirales</taxon>
        <taxon>Lachnospiraceae</taxon>
        <taxon>Waltera</taxon>
    </lineage>
</organism>
<dbReference type="Proteomes" id="UP000476055">
    <property type="component" value="Unassembled WGS sequence"/>
</dbReference>
<accession>A0A6L5YHW4</accession>